<dbReference type="Gene3D" id="3.30.70.60">
    <property type="match status" value="1"/>
</dbReference>
<evidence type="ECO:0000256" key="2">
    <source>
        <dbReference type="ARBA" id="ARBA00022768"/>
    </source>
</evidence>
<dbReference type="InterPro" id="IPR036282">
    <property type="entry name" value="Glutathione-S-Trfase_C_sf"/>
</dbReference>
<keyword evidence="3" id="KW-0648">Protein biosynthesis</keyword>
<dbReference type="FunFam" id="3.30.70.60:FF:000001">
    <property type="entry name" value="Elongation factor 1-beta 1 like"/>
    <property type="match status" value="1"/>
</dbReference>
<dbReference type="PANTHER" id="PTHR11595">
    <property type="entry name" value="EF-HAND AND COILED-COIL DOMAIN-CONTAINING FAMILY MEMBER"/>
    <property type="match status" value="1"/>
</dbReference>
<organism evidence="5 6">
    <name type="scientific">Planoprotostelium fungivorum</name>
    <dbReference type="NCBI Taxonomy" id="1890364"/>
    <lineage>
        <taxon>Eukaryota</taxon>
        <taxon>Amoebozoa</taxon>
        <taxon>Evosea</taxon>
        <taxon>Variosea</taxon>
        <taxon>Cavosteliida</taxon>
        <taxon>Cavosteliaceae</taxon>
        <taxon>Planoprotostelium</taxon>
    </lineage>
</organism>
<comment type="caution">
    <text evidence="5">The sequence shown here is derived from an EMBL/GenBank/DDBJ whole genome shotgun (WGS) entry which is preliminary data.</text>
</comment>
<feature type="domain" description="Translation elongation factor EF1B beta/delta subunit guanine nucleotide exchange" evidence="4">
    <location>
        <begin position="129"/>
        <end position="215"/>
    </location>
</feature>
<evidence type="ECO:0000256" key="3">
    <source>
        <dbReference type="ARBA" id="ARBA00022917"/>
    </source>
</evidence>
<evidence type="ECO:0000313" key="5">
    <source>
        <dbReference type="EMBL" id="PRP80577.1"/>
    </source>
</evidence>
<dbReference type="CDD" id="cd00292">
    <property type="entry name" value="EF1B"/>
    <property type="match status" value="1"/>
</dbReference>
<proteinExistence type="inferred from homology"/>
<evidence type="ECO:0000313" key="6">
    <source>
        <dbReference type="Proteomes" id="UP000241769"/>
    </source>
</evidence>
<dbReference type="PANTHER" id="PTHR11595:SF21">
    <property type="entry name" value="ELONGATION FACTOR 1-BETA"/>
    <property type="match status" value="1"/>
</dbReference>
<comment type="similarity">
    <text evidence="1">Belongs to the EF-1-beta/EF-1-delta family.</text>
</comment>
<sequence>MAFDNLDKPEGLATLNTHLQDKSYVNGFVPTSDDVTTFEAIKTQPEKKHLNAHRWWNHIASFSAEEKAAFGASTGAAAAAPAKKSDDDFDLFGEDDDEHEAEISRIAAENAKKKAEKLAAAGKKKEALKSAVVIDVKPWDDTTDMAELERLVRTIELDGLEWKAGKLTAIGYGIKKLQISAHIEDEKVSVDDIQEKIEAFEDFVQSTDIDTFTKL</sequence>
<dbReference type="SMART" id="SM00888">
    <property type="entry name" value="EF1_GNE"/>
    <property type="match status" value="1"/>
</dbReference>
<dbReference type="GO" id="GO:0003746">
    <property type="term" value="F:translation elongation factor activity"/>
    <property type="evidence" value="ECO:0007669"/>
    <property type="project" value="UniProtKB-KW"/>
</dbReference>
<accession>A0A2P6N9E4</accession>
<protein>
    <recommendedName>
        <fullName evidence="4">Translation elongation factor EF1B beta/delta subunit guanine nucleotide exchange domain-containing protein</fullName>
    </recommendedName>
</protein>
<dbReference type="Pfam" id="PF00736">
    <property type="entry name" value="EF1_GNE"/>
    <property type="match status" value="1"/>
</dbReference>
<dbReference type="GO" id="GO:0005829">
    <property type="term" value="C:cytosol"/>
    <property type="evidence" value="ECO:0007669"/>
    <property type="project" value="TreeGrafter"/>
</dbReference>
<dbReference type="Proteomes" id="UP000241769">
    <property type="component" value="Unassembled WGS sequence"/>
</dbReference>
<keyword evidence="2" id="KW-0251">Elongation factor</keyword>
<dbReference type="SUPFAM" id="SSF54984">
    <property type="entry name" value="eEF-1beta-like"/>
    <property type="match status" value="1"/>
</dbReference>
<dbReference type="EMBL" id="MDYQ01000144">
    <property type="protein sequence ID" value="PRP80577.1"/>
    <property type="molecule type" value="Genomic_DNA"/>
</dbReference>
<dbReference type="OrthoDB" id="331763at2759"/>
<dbReference type="STRING" id="1890364.A0A2P6N9E4"/>
<dbReference type="SUPFAM" id="SSF47616">
    <property type="entry name" value="GST C-terminal domain-like"/>
    <property type="match status" value="1"/>
</dbReference>
<keyword evidence="6" id="KW-1185">Reference proteome</keyword>
<reference evidence="5 6" key="1">
    <citation type="journal article" date="2018" name="Genome Biol. Evol.">
        <title>Multiple Roots of Fruiting Body Formation in Amoebozoa.</title>
        <authorList>
            <person name="Hillmann F."/>
            <person name="Forbes G."/>
            <person name="Novohradska S."/>
            <person name="Ferling I."/>
            <person name="Riege K."/>
            <person name="Groth M."/>
            <person name="Westermann M."/>
            <person name="Marz M."/>
            <person name="Spaller T."/>
            <person name="Winckler T."/>
            <person name="Schaap P."/>
            <person name="Glockner G."/>
        </authorList>
    </citation>
    <scope>NUCLEOTIDE SEQUENCE [LARGE SCALE GENOMIC DNA]</scope>
    <source>
        <strain evidence="5 6">Jena</strain>
    </source>
</reference>
<dbReference type="InterPro" id="IPR036219">
    <property type="entry name" value="eEF-1beta-like_sf"/>
</dbReference>
<dbReference type="InParanoid" id="A0A2P6N9E4"/>
<dbReference type="AlphaFoldDB" id="A0A2P6N9E4"/>
<dbReference type="GO" id="GO:0005853">
    <property type="term" value="C:eukaryotic translation elongation factor 1 complex"/>
    <property type="evidence" value="ECO:0007669"/>
    <property type="project" value="InterPro"/>
</dbReference>
<dbReference type="InterPro" id="IPR014038">
    <property type="entry name" value="EF1B_bsu/dsu_GNE"/>
</dbReference>
<dbReference type="GO" id="GO:0005085">
    <property type="term" value="F:guanyl-nucleotide exchange factor activity"/>
    <property type="evidence" value="ECO:0007669"/>
    <property type="project" value="TreeGrafter"/>
</dbReference>
<dbReference type="FunCoup" id="A0A2P6N9E4">
    <property type="interactions" value="750"/>
</dbReference>
<evidence type="ECO:0000256" key="1">
    <source>
        <dbReference type="ARBA" id="ARBA00007411"/>
    </source>
</evidence>
<dbReference type="InterPro" id="IPR014717">
    <property type="entry name" value="Transl_elong_EF1B/ribsomal_bS6"/>
</dbReference>
<evidence type="ECO:0000259" key="4">
    <source>
        <dbReference type="SMART" id="SM00888"/>
    </source>
</evidence>
<dbReference type="InterPro" id="IPR049720">
    <property type="entry name" value="EF1B_bsu/dsu"/>
</dbReference>
<name>A0A2P6N9E4_9EUKA</name>
<gene>
    <name evidence="5" type="ORF">PROFUN_12339</name>
</gene>